<reference evidence="2 3" key="1">
    <citation type="journal article" date="2019" name="Sci. Rep.">
        <title>Orb-weaving spider Araneus ventricosus genome elucidates the spidroin gene catalogue.</title>
        <authorList>
            <person name="Kono N."/>
            <person name="Nakamura H."/>
            <person name="Ohtoshi R."/>
            <person name="Moran D.A.P."/>
            <person name="Shinohara A."/>
            <person name="Yoshida Y."/>
            <person name="Fujiwara M."/>
            <person name="Mori M."/>
            <person name="Tomita M."/>
            <person name="Arakawa K."/>
        </authorList>
    </citation>
    <scope>NUCLEOTIDE SEQUENCE [LARGE SCALE GENOMIC DNA]</scope>
</reference>
<comment type="caution">
    <text evidence="2">The sequence shown here is derived from an EMBL/GenBank/DDBJ whole genome shotgun (WGS) entry which is preliminary data.</text>
</comment>
<accession>A0A4Y2RKV5</accession>
<evidence type="ECO:0000256" key="1">
    <source>
        <dbReference type="SAM" id="MobiDB-lite"/>
    </source>
</evidence>
<gene>
    <name evidence="2" type="ORF">AVEN_207545_1</name>
</gene>
<organism evidence="2 3">
    <name type="scientific">Araneus ventricosus</name>
    <name type="common">Orbweaver spider</name>
    <name type="synonym">Epeira ventricosa</name>
    <dbReference type="NCBI Taxonomy" id="182803"/>
    <lineage>
        <taxon>Eukaryota</taxon>
        <taxon>Metazoa</taxon>
        <taxon>Ecdysozoa</taxon>
        <taxon>Arthropoda</taxon>
        <taxon>Chelicerata</taxon>
        <taxon>Arachnida</taxon>
        <taxon>Araneae</taxon>
        <taxon>Araneomorphae</taxon>
        <taxon>Entelegynae</taxon>
        <taxon>Araneoidea</taxon>
        <taxon>Araneidae</taxon>
        <taxon>Araneus</taxon>
    </lineage>
</organism>
<proteinExistence type="predicted"/>
<evidence type="ECO:0000313" key="3">
    <source>
        <dbReference type="Proteomes" id="UP000499080"/>
    </source>
</evidence>
<protein>
    <submittedName>
        <fullName evidence="2">Uncharacterized protein</fullName>
    </submittedName>
</protein>
<dbReference type="AlphaFoldDB" id="A0A4Y2RKV5"/>
<feature type="compositionally biased region" description="Polar residues" evidence="1">
    <location>
        <begin position="44"/>
        <end position="58"/>
    </location>
</feature>
<sequence length="89" mass="9525">MTRTTPEMTPFLHASAPNQRKDVSLTTLDLASIHGGSSVEIGTGTIQPQATSNSTSARRTLDSKIKLVSTICFNYAFTASYNLSSQLGM</sequence>
<dbReference type="EMBL" id="BGPR01017409">
    <property type="protein sequence ID" value="GBN76056.1"/>
    <property type="molecule type" value="Genomic_DNA"/>
</dbReference>
<name>A0A4Y2RKV5_ARAVE</name>
<dbReference type="Proteomes" id="UP000499080">
    <property type="component" value="Unassembled WGS sequence"/>
</dbReference>
<keyword evidence="3" id="KW-1185">Reference proteome</keyword>
<feature type="region of interest" description="Disordered" evidence="1">
    <location>
        <begin position="36"/>
        <end position="58"/>
    </location>
</feature>
<evidence type="ECO:0000313" key="2">
    <source>
        <dbReference type="EMBL" id="GBN76056.1"/>
    </source>
</evidence>